<comment type="caution">
    <text evidence="2">The sequence shown here is derived from an EMBL/GenBank/DDBJ whole genome shotgun (WGS) entry which is preliminary data.</text>
</comment>
<dbReference type="EMBL" id="JNBR01002420">
    <property type="protein sequence ID" value="OQR82772.1"/>
    <property type="molecule type" value="Genomic_DNA"/>
</dbReference>
<feature type="chain" id="PRO_5013139513" description="Secreted protein" evidence="1">
    <location>
        <begin position="23"/>
        <end position="64"/>
    </location>
</feature>
<keyword evidence="1" id="KW-0732">Signal</keyword>
<evidence type="ECO:0000256" key="1">
    <source>
        <dbReference type="SAM" id="SignalP"/>
    </source>
</evidence>
<feature type="signal peptide" evidence="1">
    <location>
        <begin position="1"/>
        <end position="22"/>
    </location>
</feature>
<name>A0A1V9YAP7_ACHHY</name>
<accession>A0A1V9YAP7</accession>
<gene>
    <name evidence="2" type="ORF">ACHHYP_15557</name>
</gene>
<dbReference type="AlphaFoldDB" id="A0A1V9YAP7"/>
<dbReference type="Proteomes" id="UP000243579">
    <property type="component" value="Unassembled WGS sequence"/>
</dbReference>
<organism evidence="2 3">
    <name type="scientific">Achlya hypogyna</name>
    <name type="common">Oomycete</name>
    <name type="synonym">Protoachlya hypogyna</name>
    <dbReference type="NCBI Taxonomy" id="1202772"/>
    <lineage>
        <taxon>Eukaryota</taxon>
        <taxon>Sar</taxon>
        <taxon>Stramenopiles</taxon>
        <taxon>Oomycota</taxon>
        <taxon>Saprolegniomycetes</taxon>
        <taxon>Saprolegniales</taxon>
        <taxon>Achlyaceae</taxon>
        <taxon>Achlya</taxon>
    </lineage>
</organism>
<proteinExistence type="predicted"/>
<evidence type="ECO:0000313" key="2">
    <source>
        <dbReference type="EMBL" id="OQR82772.1"/>
    </source>
</evidence>
<evidence type="ECO:0000313" key="3">
    <source>
        <dbReference type="Proteomes" id="UP000243579"/>
    </source>
</evidence>
<dbReference type="OrthoDB" id="10375283at2759"/>
<reference evidence="2 3" key="1">
    <citation type="journal article" date="2014" name="Genome Biol. Evol.">
        <title>The secreted proteins of Achlya hypogyna and Thraustotheca clavata identify the ancestral oomycete secretome and reveal gene acquisitions by horizontal gene transfer.</title>
        <authorList>
            <person name="Misner I."/>
            <person name="Blouin N."/>
            <person name="Leonard G."/>
            <person name="Richards T.A."/>
            <person name="Lane C.E."/>
        </authorList>
    </citation>
    <scope>NUCLEOTIDE SEQUENCE [LARGE SCALE GENOMIC DNA]</scope>
    <source>
        <strain evidence="2 3">ATCC 48635</strain>
    </source>
</reference>
<protein>
    <recommendedName>
        <fullName evidence="4">Secreted protein</fullName>
    </recommendedName>
</protein>
<keyword evidence="3" id="KW-1185">Reference proteome</keyword>
<evidence type="ECO:0008006" key="4">
    <source>
        <dbReference type="Google" id="ProtNLM"/>
    </source>
</evidence>
<sequence length="64" mass="7428">MRGHAVLVIVVVFLSSAVLWTSYQMLSPDEATDFGWSMTFRHEMSVASNDRLRRIDENNTARRR</sequence>